<protein>
    <submittedName>
        <fullName evidence="1">Uncharacterized protein</fullName>
    </submittedName>
</protein>
<dbReference type="InterPro" id="IPR051200">
    <property type="entry name" value="Host-pathogen_enzymatic-act"/>
</dbReference>
<proteinExistence type="predicted"/>
<evidence type="ECO:0000313" key="1">
    <source>
        <dbReference type="EMBL" id="VBB09041.1"/>
    </source>
</evidence>
<dbReference type="SUPFAM" id="SSF50998">
    <property type="entry name" value="Quinoprotein alcohol dehydrogenase-like"/>
    <property type="match status" value="1"/>
</dbReference>
<gene>
    <name evidence="1" type="ORF">LUCI_4327</name>
</gene>
<accession>A0A498RCC3</accession>
<dbReference type="NCBIfam" id="TIGR02276">
    <property type="entry name" value="beta_rpt_yvtn"/>
    <property type="match status" value="1"/>
</dbReference>
<dbReference type="AlphaFoldDB" id="A0A498RCC3"/>
<sequence>MNCFRNMGFGVLAGLFCFVFLAVGTGYSLAAPVDQTPILTLVSTIDLPGKGGHGDVVVYDPDKKTVYIAQSPDNNVIVISTVTNKVAAVIPDVNGGNGIAVGPSFIYAASGDDNTLAVIDKTTWKVIKKVPTGGTAPDAVYYDAQDDKVFVGNDDSNTMGVIYSQYPFVLITSFPLSSDKPIAGPDLGLYVAEQNRIYQSMDNLVLVINAATNEIIKTIPTNVEINKKGGTKSMIYDPQKNTLWVGTSSKQILAMNLDTGGYTKVATDSGMDQLTWDPITRLIFFGQGGAGALGIIDASTGKFLGSLKTEADFHTVAVDYDQHLVYAYYNQSNKVLVYKENTGMMQ</sequence>
<dbReference type="InterPro" id="IPR011964">
    <property type="entry name" value="YVTN_b-propeller_repeat"/>
</dbReference>
<dbReference type="OrthoDB" id="9071987at2"/>
<dbReference type="RefSeq" id="WP_126720616.1">
    <property type="nucleotide sequence ID" value="NZ_UPPP01000105.1"/>
</dbReference>
<keyword evidence="2" id="KW-1185">Reference proteome</keyword>
<name>A0A498RCC3_9FIRM</name>
<dbReference type="InterPro" id="IPR011047">
    <property type="entry name" value="Quinoprotein_ADH-like_sf"/>
</dbReference>
<reference evidence="1 2" key="1">
    <citation type="submission" date="2018-06" db="EMBL/GenBank/DDBJ databases">
        <authorList>
            <person name="Strepis N."/>
        </authorList>
    </citation>
    <scope>NUCLEOTIDE SEQUENCE [LARGE SCALE GENOMIC DNA]</scope>
    <source>
        <strain evidence="1">LUCI</strain>
    </source>
</reference>
<dbReference type="PANTHER" id="PTHR47197">
    <property type="entry name" value="PROTEIN NIRF"/>
    <property type="match status" value="1"/>
</dbReference>
<evidence type="ECO:0000313" key="2">
    <source>
        <dbReference type="Proteomes" id="UP000277811"/>
    </source>
</evidence>
<dbReference type="PANTHER" id="PTHR47197:SF3">
    <property type="entry name" value="DIHYDRO-HEME D1 DEHYDROGENASE"/>
    <property type="match status" value="1"/>
</dbReference>
<organism evidence="1 2">
    <name type="scientific">Lucifera butyrica</name>
    <dbReference type="NCBI Taxonomy" id="1351585"/>
    <lineage>
        <taxon>Bacteria</taxon>
        <taxon>Bacillati</taxon>
        <taxon>Bacillota</taxon>
        <taxon>Negativicutes</taxon>
        <taxon>Veillonellales</taxon>
        <taxon>Veillonellaceae</taxon>
        <taxon>Lucifera</taxon>
    </lineage>
</organism>
<dbReference type="Gene3D" id="2.130.10.10">
    <property type="entry name" value="YVTN repeat-like/Quinoprotein amine dehydrogenase"/>
    <property type="match status" value="2"/>
</dbReference>
<dbReference type="Proteomes" id="UP000277811">
    <property type="component" value="Unassembled WGS sequence"/>
</dbReference>
<dbReference type="EMBL" id="UPPP01000105">
    <property type="protein sequence ID" value="VBB09041.1"/>
    <property type="molecule type" value="Genomic_DNA"/>
</dbReference>
<dbReference type="InterPro" id="IPR015943">
    <property type="entry name" value="WD40/YVTN_repeat-like_dom_sf"/>
</dbReference>